<reference evidence="3 4" key="1">
    <citation type="submission" date="2018-06" db="EMBL/GenBank/DDBJ databases">
        <title>The Genome of Cuscuta australis (Dodder) Provides Insight into the Evolution of Plant Parasitism.</title>
        <authorList>
            <person name="Liu H."/>
        </authorList>
    </citation>
    <scope>NUCLEOTIDE SEQUENCE [LARGE SCALE GENOMIC DNA]</scope>
    <source>
        <strain evidence="4">cv. Yunnan</strain>
        <tissue evidence="3">Vines</tissue>
    </source>
</reference>
<name>A0A328E2G5_9ASTE</name>
<comment type="caution">
    <text evidence="3">The sequence shown here is derived from an EMBL/GenBank/DDBJ whole genome shotgun (WGS) entry which is preliminary data.</text>
</comment>
<gene>
    <name evidence="3" type="ORF">DM860_018264</name>
</gene>
<organism evidence="3 4">
    <name type="scientific">Cuscuta australis</name>
    <dbReference type="NCBI Taxonomy" id="267555"/>
    <lineage>
        <taxon>Eukaryota</taxon>
        <taxon>Viridiplantae</taxon>
        <taxon>Streptophyta</taxon>
        <taxon>Embryophyta</taxon>
        <taxon>Tracheophyta</taxon>
        <taxon>Spermatophyta</taxon>
        <taxon>Magnoliopsida</taxon>
        <taxon>eudicotyledons</taxon>
        <taxon>Gunneridae</taxon>
        <taxon>Pentapetalae</taxon>
        <taxon>asterids</taxon>
        <taxon>lamiids</taxon>
        <taxon>Solanales</taxon>
        <taxon>Convolvulaceae</taxon>
        <taxon>Cuscuteae</taxon>
        <taxon>Cuscuta</taxon>
        <taxon>Cuscuta subgen. Grammica</taxon>
        <taxon>Cuscuta sect. Cleistogrammica</taxon>
    </lineage>
</organism>
<feature type="region of interest" description="Disordered" evidence="1">
    <location>
        <begin position="385"/>
        <end position="468"/>
    </location>
</feature>
<feature type="compositionally biased region" description="Basic residues" evidence="1">
    <location>
        <begin position="227"/>
        <end position="240"/>
    </location>
</feature>
<dbReference type="InterPro" id="IPR040256">
    <property type="entry name" value="At4g02000-like"/>
</dbReference>
<proteinExistence type="predicted"/>
<dbReference type="AlphaFoldDB" id="A0A328E2G5"/>
<evidence type="ECO:0000313" key="4">
    <source>
        <dbReference type="Proteomes" id="UP000249390"/>
    </source>
</evidence>
<dbReference type="PANTHER" id="PTHR31286">
    <property type="entry name" value="GLYCINE-RICH CELL WALL STRUCTURAL PROTEIN 1.8-LIKE"/>
    <property type="match status" value="1"/>
</dbReference>
<accession>A0A328E2G5</accession>
<protein>
    <recommendedName>
        <fullName evidence="2">DUF4283 domain-containing protein</fullName>
    </recommendedName>
</protein>
<evidence type="ECO:0000313" key="3">
    <source>
        <dbReference type="EMBL" id="RAL51606.1"/>
    </source>
</evidence>
<feature type="region of interest" description="Disordered" evidence="1">
    <location>
        <begin position="200"/>
        <end position="263"/>
    </location>
</feature>
<dbReference type="Proteomes" id="UP000249390">
    <property type="component" value="Unassembled WGS sequence"/>
</dbReference>
<feature type="domain" description="DUF4283" evidence="2">
    <location>
        <begin position="11"/>
        <end position="88"/>
    </location>
</feature>
<evidence type="ECO:0000259" key="2">
    <source>
        <dbReference type="Pfam" id="PF14111"/>
    </source>
</evidence>
<dbReference type="InterPro" id="IPR025558">
    <property type="entry name" value="DUF4283"/>
</dbReference>
<evidence type="ECO:0000256" key="1">
    <source>
        <dbReference type="SAM" id="MobiDB-lite"/>
    </source>
</evidence>
<sequence>MQQLSQLDNFLLIGKFSHGRPEIATLRKLFAAQFILRESVQISHRDPRHVMLLFTHPQDCNDIFMQGQIQFNGQFPMRLFRWSPEFNVKTESSVAPVWVTFPNLRADLFNESAIHQLCKPIGRCLKVDVATSNFTRPNVAKARVEIDLLKPRIEQIWIGFSDAPGEEDVGMFQPVEYERIPKYCTTYFKQGHDNSSCNTLTPSQSDQRTVVVVPQPSTAAPTNTQPPRRRRSRSRVRRQREGKGIALDDAGAGAGGSHREESQYVWREKTAKGSRPIEVMDVDGLGKGEGPSSSLQAFMPTSSHPSPNVVIPDASLAPSSVNATVPTPIVIEQSTSLTLEPSVPPTGVEPGSIVASLPLSTSSSSPIMPGDSHEVCNFTTVTSSIPSNSVRREDDECSSQTSDGSTGDHFEDPTDIARDLAASGLSPAREALITRGKSTKNARKATEHKTGVPPAPRRVTRSTSSRSQ</sequence>
<keyword evidence="4" id="KW-1185">Reference proteome</keyword>
<dbReference type="Pfam" id="PF14111">
    <property type="entry name" value="DUF4283"/>
    <property type="match status" value="1"/>
</dbReference>
<dbReference type="PANTHER" id="PTHR31286:SF164">
    <property type="entry name" value="ZINC FINGER, CCHC-TYPE"/>
    <property type="match status" value="1"/>
</dbReference>
<feature type="compositionally biased region" description="Basic and acidic residues" evidence="1">
    <location>
        <begin position="406"/>
        <end position="418"/>
    </location>
</feature>
<dbReference type="EMBL" id="NQVE01000049">
    <property type="protein sequence ID" value="RAL51606.1"/>
    <property type="molecule type" value="Genomic_DNA"/>
</dbReference>